<organism evidence="1">
    <name type="scientific">Acididesulfobacillus acetoxydans</name>
    <dbReference type="NCBI Taxonomy" id="1561005"/>
    <lineage>
        <taxon>Bacteria</taxon>
        <taxon>Bacillati</taxon>
        <taxon>Bacillota</taxon>
        <taxon>Clostridia</taxon>
        <taxon>Eubacteriales</taxon>
        <taxon>Peptococcaceae</taxon>
        <taxon>Acididesulfobacillus</taxon>
    </lineage>
</organism>
<dbReference type="KEGG" id="aacx:DEACI_1050"/>
<dbReference type="GO" id="GO:0016853">
    <property type="term" value="F:isomerase activity"/>
    <property type="evidence" value="ECO:0007669"/>
    <property type="project" value="UniProtKB-KW"/>
</dbReference>
<dbReference type="AlphaFoldDB" id="A0A8S0XVK0"/>
<dbReference type="Gene3D" id="3.20.20.150">
    <property type="entry name" value="Divalent-metal-dependent TIM barrel enzymes"/>
    <property type="match status" value="1"/>
</dbReference>
<evidence type="ECO:0000313" key="2">
    <source>
        <dbReference type="EMBL" id="CEJ07919.1"/>
    </source>
</evidence>
<proteinExistence type="predicted"/>
<dbReference type="EMBL" id="CDGJ01000068">
    <property type="protein sequence ID" value="CEJ07919.1"/>
    <property type="molecule type" value="Genomic_DNA"/>
</dbReference>
<protein>
    <submittedName>
        <fullName evidence="2">Enoyl-CoA hydratase/isomerase, conserved site</fullName>
    </submittedName>
    <submittedName>
        <fullName evidence="1">Xylose isomerase-like, TIM barrel domain protein</fullName>
    </submittedName>
</protein>
<keyword evidence="1" id="KW-0413">Isomerase</keyword>
<accession>A0A8S0XVK0</accession>
<dbReference type="Proteomes" id="UP000836597">
    <property type="component" value="Chromosome"/>
</dbReference>
<reference evidence="2" key="1">
    <citation type="submission" date="2014-11" db="EMBL/GenBank/DDBJ databases">
        <authorList>
            <person name="Hornung B.V."/>
        </authorList>
    </citation>
    <scope>NUCLEOTIDE SEQUENCE</scope>
    <source>
        <strain evidence="2">INE</strain>
    </source>
</reference>
<keyword evidence="3" id="KW-1185">Reference proteome</keyword>
<dbReference type="SUPFAM" id="SSF51658">
    <property type="entry name" value="Xylose isomerase-like"/>
    <property type="match status" value="1"/>
</dbReference>
<dbReference type="InterPro" id="IPR036237">
    <property type="entry name" value="Xyl_isomerase-like_sf"/>
</dbReference>
<name>A0A8S0XVK0_9FIRM</name>
<dbReference type="EMBL" id="LR746496">
    <property type="protein sequence ID" value="CAA7600397.1"/>
    <property type="molecule type" value="Genomic_DNA"/>
</dbReference>
<gene>
    <name evidence="1" type="ORF">DEACI_1050</name>
    <name evidence="2" type="ORF">DEACI_2391</name>
</gene>
<sequence length="242" mass="26651">MKKLGFSLSPEMLLGRPESILGAAVHARFGHTRLLLKELKARGVSSIEIRNLPQSAPEDVGARLVETVWQAGLEVSVHGRADRAGEAGARDFTEVYPPVKELIKYYAAHQKDIIMVIHAYTGDGDNVGELRERSVGLLRSWVSLAECGEIPLRFALELTRRRAGKEDPAAGVEGVLGLVREVNSPYVGIAWDMGHYYANVLKARSSSRNSAEQELPARAFLEHTVHTHIHGLGARGKFETKR</sequence>
<evidence type="ECO:0000313" key="3">
    <source>
        <dbReference type="Proteomes" id="UP001071230"/>
    </source>
</evidence>
<evidence type="ECO:0000313" key="1">
    <source>
        <dbReference type="EMBL" id="CAA7600397.1"/>
    </source>
</evidence>
<dbReference type="Proteomes" id="UP001071230">
    <property type="component" value="Unassembled WGS sequence"/>
</dbReference>
<dbReference type="RefSeq" id="WP_240984079.1">
    <property type="nucleotide sequence ID" value="NZ_CDGJ01000068.1"/>
</dbReference>
<reference evidence="1" key="2">
    <citation type="submission" date="2020-01" db="EMBL/GenBank/DDBJ databases">
        <authorList>
            <person name="Hornung B."/>
        </authorList>
    </citation>
    <scope>NUCLEOTIDE SEQUENCE</scope>
    <source>
        <strain evidence="1">PacBioINE</strain>
    </source>
</reference>